<gene>
    <name evidence="9" type="ORF">g.15756</name>
</gene>
<dbReference type="InterPro" id="IPR012340">
    <property type="entry name" value="NA-bd_OB-fold"/>
</dbReference>
<keyword evidence="4" id="KW-0269">Exonuclease</keyword>
<feature type="compositionally biased region" description="Low complexity" evidence="7">
    <location>
        <begin position="9"/>
        <end position="39"/>
    </location>
</feature>
<organism evidence="9">
    <name type="scientific">Graphocephala atropunctata</name>
    <dbReference type="NCBI Taxonomy" id="36148"/>
    <lineage>
        <taxon>Eukaryota</taxon>
        <taxon>Metazoa</taxon>
        <taxon>Ecdysozoa</taxon>
        <taxon>Arthropoda</taxon>
        <taxon>Hexapoda</taxon>
        <taxon>Insecta</taxon>
        <taxon>Pterygota</taxon>
        <taxon>Neoptera</taxon>
        <taxon>Paraneoptera</taxon>
        <taxon>Hemiptera</taxon>
        <taxon>Auchenorrhyncha</taxon>
        <taxon>Membracoidea</taxon>
        <taxon>Cicadellidae</taxon>
        <taxon>Cicadellinae</taxon>
        <taxon>Cicadellini</taxon>
        <taxon>Graphocephala</taxon>
    </lineage>
</organism>
<feature type="region of interest" description="Disordered" evidence="7">
    <location>
        <begin position="1"/>
        <end position="136"/>
    </location>
</feature>
<comment type="similarity">
    <text evidence="1 6">Belongs to the RNR ribonuclease family.</text>
</comment>
<evidence type="ECO:0000256" key="2">
    <source>
        <dbReference type="ARBA" id="ARBA00022722"/>
    </source>
</evidence>
<accession>A0A1B6KK62</accession>
<evidence type="ECO:0000256" key="7">
    <source>
        <dbReference type="SAM" id="MobiDB-lite"/>
    </source>
</evidence>
<dbReference type="InterPro" id="IPR041505">
    <property type="entry name" value="Dis3_CSD2"/>
</dbReference>
<dbReference type="Pfam" id="PF00773">
    <property type="entry name" value="RNB"/>
    <property type="match status" value="1"/>
</dbReference>
<dbReference type="SUPFAM" id="SSF50249">
    <property type="entry name" value="Nucleic acid-binding proteins"/>
    <property type="match status" value="2"/>
</dbReference>
<dbReference type="GO" id="GO:0006402">
    <property type="term" value="P:mRNA catabolic process"/>
    <property type="evidence" value="ECO:0007669"/>
    <property type="project" value="TreeGrafter"/>
</dbReference>
<dbReference type="PANTHER" id="PTHR23355">
    <property type="entry name" value="RIBONUCLEASE"/>
    <property type="match status" value="1"/>
</dbReference>
<dbReference type="GO" id="GO:0000932">
    <property type="term" value="C:P-body"/>
    <property type="evidence" value="ECO:0007669"/>
    <property type="project" value="TreeGrafter"/>
</dbReference>
<reference evidence="9" key="1">
    <citation type="submission" date="2015-11" db="EMBL/GenBank/DDBJ databases">
        <title>De novo transcriptome assembly of four potential Pierce s Disease insect vectors from Arizona vineyards.</title>
        <authorList>
            <person name="Tassone E.E."/>
        </authorList>
    </citation>
    <scope>NUCLEOTIDE SEQUENCE</scope>
</reference>
<dbReference type="PROSITE" id="PS01175">
    <property type="entry name" value="RIBONUCLEASE_II"/>
    <property type="match status" value="1"/>
</dbReference>
<proteinExistence type="inferred from homology"/>
<dbReference type="EMBL" id="GEBQ01028135">
    <property type="protein sequence ID" value="JAT11842.1"/>
    <property type="molecule type" value="Transcribed_RNA"/>
</dbReference>
<sequence>MDPEGARGSILVCSPSSSHISPLSFTSIPSSSSGLPDDGNGSKGKSKKKRPKHKPKNAVQEVHEPVLNVGDLRKHTQDTGSPNSSNSTNFPVEFEKTLGMMKNLQTGSETEKSKKVRKRKKNKSEDQVDEGATFSEVHGEEELAEIGNVLKERKTKIQHHQKELLEARSPKQHEPFFNDNKKGVIKKKANTKKKTDKEDFEPYLTAGEVERGLADKTMVAGSIRINARCYKEAYISSEGGEKDIMIEGLRNRNRALENDEVVVLINPPDAWKVHSGQRTGKVVYIKEHFHSRTCIGKLPSAIEANGSFVVFSPRDPRVPRMKISVGDKSLPPEYLQHPARYAETLFNARMTAWNEVGFAQGEITEEVGVSGDLEVETLAILLENNLDPNPIKSVLNIFFPRLPYTIPEQEISKRLDLRRECIFTIDPATARDLDDAVSARRLDNGNVEVGVHISDVSHFLRANTLLDETVCKRATTIYLVQRVYHMLPVELCHLCSLTPGEDKLAFSVFVEMTPDAKVVSHRFARSVIHSCTKLAYEHAQMVIDNPEKTFTSEDFPELYNGFTAENCAATIRELYKLSVIMRKRRFDTGALRIDQPKLCFHLDADTQTPLSSFIYENKESHRLIEEFMLLANMTVAEHIYAAFPTLAFLRHHLPPRPNMMFELQKRMEMYGVNLDITDAGSMHSSMAKYSCQLPGEDPTLSWARYIVLNNLCAKPMLRANYFCPSKECPEMHHYALNAPCYTHFTSPIRRYADVMVHRLLAASLDIGPQPTWSVLDTKRIAGICNRQKLAAKIAGEQSSLLFLGLYLRSPVESVAAVLDVKDRSLDVMVRDFGITLRVYTDPLPVKVQFTNEDNMPQMYLQWGNHGPVQLVQLFSVVRVLVSCAKGSLKPTATLLPPLSS</sequence>
<protein>
    <recommendedName>
        <fullName evidence="8">RNB domain-containing protein</fullName>
    </recommendedName>
</protein>
<evidence type="ECO:0000256" key="6">
    <source>
        <dbReference type="RuleBase" id="RU003901"/>
    </source>
</evidence>
<evidence type="ECO:0000313" key="9">
    <source>
        <dbReference type="EMBL" id="JAT11842.1"/>
    </source>
</evidence>
<feature type="compositionally biased region" description="Basic residues" evidence="7">
    <location>
        <begin position="44"/>
        <end position="56"/>
    </location>
</feature>
<name>A0A1B6KK62_9HEMI</name>
<dbReference type="InterPro" id="IPR001900">
    <property type="entry name" value="RNase_II/R"/>
</dbReference>
<feature type="compositionally biased region" description="Polar residues" evidence="7">
    <location>
        <begin position="78"/>
        <end position="90"/>
    </location>
</feature>
<dbReference type="SMART" id="SM00955">
    <property type="entry name" value="RNB"/>
    <property type="match status" value="1"/>
</dbReference>
<evidence type="ECO:0000256" key="5">
    <source>
        <dbReference type="ARBA" id="ARBA00022884"/>
    </source>
</evidence>
<dbReference type="Pfam" id="PF17216">
    <property type="entry name" value="Rrp44_CSD1"/>
    <property type="match status" value="1"/>
</dbReference>
<dbReference type="PANTHER" id="PTHR23355:SF9">
    <property type="entry name" value="DIS3-LIKE EXONUCLEASE 2"/>
    <property type="match status" value="1"/>
</dbReference>
<dbReference type="Gene3D" id="2.40.50.690">
    <property type="match status" value="1"/>
</dbReference>
<keyword evidence="3" id="KW-0378">Hydrolase</keyword>
<dbReference type="Pfam" id="PF17849">
    <property type="entry name" value="OB_Dis3"/>
    <property type="match status" value="1"/>
</dbReference>
<dbReference type="InterPro" id="IPR022966">
    <property type="entry name" value="RNase_II/R_CS"/>
</dbReference>
<evidence type="ECO:0000256" key="1">
    <source>
        <dbReference type="ARBA" id="ARBA00005785"/>
    </source>
</evidence>
<evidence type="ECO:0000256" key="3">
    <source>
        <dbReference type="ARBA" id="ARBA00022801"/>
    </source>
</evidence>
<evidence type="ECO:0000259" key="8">
    <source>
        <dbReference type="SMART" id="SM00955"/>
    </source>
</evidence>
<dbReference type="AlphaFoldDB" id="A0A1B6KK62"/>
<dbReference type="InterPro" id="IPR041093">
    <property type="entry name" value="Dis3l2-like_C"/>
</dbReference>
<dbReference type="Gene3D" id="2.40.50.140">
    <property type="entry name" value="Nucleic acid-binding proteins"/>
    <property type="match status" value="1"/>
</dbReference>
<dbReference type="GO" id="GO:0003723">
    <property type="term" value="F:RNA binding"/>
    <property type="evidence" value="ECO:0007669"/>
    <property type="project" value="UniProtKB-KW"/>
</dbReference>
<dbReference type="Pfam" id="PF17877">
    <property type="entry name" value="Dis3l2_C_term"/>
    <property type="match status" value="1"/>
</dbReference>
<keyword evidence="5" id="KW-0694">RNA-binding</keyword>
<dbReference type="InterPro" id="IPR033771">
    <property type="entry name" value="Rrp44_CSD1"/>
</dbReference>
<dbReference type="GO" id="GO:0010587">
    <property type="term" value="P:miRNA catabolic process"/>
    <property type="evidence" value="ECO:0007669"/>
    <property type="project" value="TreeGrafter"/>
</dbReference>
<keyword evidence="2" id="KW-0540">Nuclease</keyword>
<evidence type="ECO:0000256" key="4">
    <source>
        <dbReference type="ARBA" id="ARBA00022839"/>
    </source>
</evidence>
<dbReference type="GO" id="GO:0000175">
    <property type="term" value="F:3'-5'-RNA exonuclease activity"/>
    <property type="evidence" value="ECO:0007669"/>
    <property type="project" value="TreeGrafter"/>
</dbReference>
<dbReference type="InterPro" id="IPR050180">
    <property type="entry name" value="RNR_Ribonuclease"/>
</dbReference>
<feature type="domain" description="RNB" evidence="8">
    <location>
        <begin position="414"/>
        <end position="766"/>
    </location>
</feature>
<dbReference type="Gene3D" id="2.40.50.700">
    <property type="match status" value="1"/>
</dbReference>